<dbReference type="Proteomes" id="UP000466848">
    <property type="component" value="Chromosome"/>
</dbReference>
<keyword evidence="1" id="KW-0812">Transmembrane</keyword>
<evidence type="ECO:0000313" key="4">
    <source>
        <dbReference type="Proteomes" id="UP000466848"/>
    </source>
</evidence>
<dbReference type="SUPFAM" id="SSF48317">
    <property type="entry name" value="Acid phosphatase/Vanadium-dependent haloperoxidase"/>
    <property type="match status" value="1"/>
</dbReference>
<dbReference type="CDD" id="cd03392">
    <property type="entry name" value="PAP2_like_2"/>
    <property type="match status" value="1"/>
</dbReference>
<evidence type="ECO:0000313" key="3">
    <source>
        <dbReference type="EMBL" id="QIB67940.1"/>
    </source>
</evidence>
<gene>
    <name evidence="3" type="ORF">Ami103574_00835</name>
</gene>
<dbReference type="SMART" id="SM00014">
    <property type="entry name" value="acidPPc"/>
    <property type="match status" value="1"/>
</dbReference>
<feature type="transmembrane region" description="Helical" evidence="1">
    <location>
        <begin position="126"/>
        <end position="145"/>
    </location>
</feature>
<dbReference type="EMBL" id="CP048649">
    <property type="protein sequence ID" value="QIB67940.1"/>
    <property type="molecule type" value="Genomic_DNA"/>
</dbReference>
<feature type="transmembrane region" description="Helical" evidence="1">
    <location>
        <begin position="84"/>
        <end position="106"/>
    </location>
</feature>
<sequence>MNKKRIFILCGALLGFLSIAFAVINAKQSGIPLAFDTIVRSAIIGCRNPLLNPLLIAITYLGNSLTIVFFCIILLFFKGTRMNYGFPLSIAASCSATIQTIIKWLIQRPRPPVENFLISQGGFSFPSGHSCSGLVFYGLFAYLLFHTPVDKSVYKVLGTGCILLFLCIGISRIYVGVHYPSDVMGGWLLGLAIWTVAVTVVDKFRKGERREPRIGDKESV</sequence>
<dbReference type="PANTHER" id="PTHR14969">
    <property type="entry name" value="SPHINGOSINE-1-PHOSPHATE PHOSPHOHYDROLASE"/>
    <property type="match status" value="1"/>
</dbReference>
<dbReference type="KEGG" id="abut:Ami103574_00835"/>
<evidence type="ECO:0000256" key="1">
    <source>
        <dbReference type="SAM" id="Phobius"/>
    </source>
</evidence>
<proteinExistence type="predicted"/>
<dbReference type="PANTHER" id="PTHR14969:SF13">
    <property type="entry name" value="AT30094P"/>
    <property type="match status" value="1"/>
</dbReference>
<dbReference type="InterPro" id="IPR000326">
    <property type="entry name" value="PAP2/HPO"/>
</dbReference>
<feature type="domain" description="Phosphatidic acid phosphatase type 2/haloperoxidase" evidence="2">
    <location>
        <begin position="84"/>
        <end position="198"/>
    </location>
</feature>
<feature type="transmembrane region" description="Helical" evidence="1">
    <location>
        <begin position="157"/>
        <end position="177"/>
    </location>
</feature>
<keyword evidence="1" id="KW-1133">Transmembrane helix</keyword>
<protein>
    <submittedName>
        <fullName evidence="3">Phosphatase PAP2 family protein</fullName>
    </submittedName>
</protein>
<reference evidence="3 4" key="1">
    <citation type="submission" date="2020-02" db="EMBL/GenBank/DDBJ databases">
        <authorList>
            <person name="Kim Y.B."/>
            <person name="Roh S.W."/>
        </authorList>
    </citation>
    <scope>NUCLEOTIDE SEQUENCE [LARGE SCALE GENOMIC DNA]</scope>
    <source>
        <strain evidence="3 4">DSM 103574</strain>
    </source>
</reference>
<evidence type="ECO:0000259" key="2">
    <source>
        <dbReference type="SMART" id="SM00014"/>
    </source>
</evidence>
<keyword evidence="4" id="KW-1185">Reference proteome</keyword>
<organism evidence="3 4">
    <name type="scientific">Aminipila butyrica</name>
    <dbReference type="NCBI Taxonomy" id="433296"/>
    <lineage>
        <taxon>Bacteria</taxon>
        <taxon>Bacillati</taxon>
        <taxon>Bacillota</taxon>
        <taxon>Clostridia</taxon>
        <taxon>Peptostreptococcales</taxon>
        <taxon>Anaerovoracaceae</taxon>
        <taxon>Aminipila</taxon>
    </lineage>
</organism>
<keyword evidence="1" id="KW-0472">Membrane</keyword>
<dbReference type="RefSeq" id="WP_163064860.1">
    <property type="nucleotide sequence ID" value="NZ_CP048649.1"/>
</dbReference>
<name>A0A858BSM2_9FIRM</name>
<dbReference type="Gene3D" id="1.20.144.10">
    <property type="entry name" value="Phosphatidic acid phosphatase type 2/haloperoxidase"/>
    <property type="match status" value="2"/>
</dbReference>
<accession>A0A858BSM2</accession>
<dbReference type="InterPro" id="IPR036938">
    <property type="entry name" value="PAP2/HPO_sf"/>
</dbReference>
<feature type="transmembrane region" description="Helical" evidence="1">
    <location>
        <begin position="183"/>
        <end position="201"/>
    </location>
</feature>
<feature type="transmembrane region" description="Helical" evidence="1">
    <location>
        <begin position="54"/>
        <end position="77"/>
    </location>
</feature>
<dbReference type="AlphaFoldDB" id="A0A858BSM2"/>
<dbReference type="Pfam" id="PF01569">
    <property type="entry name" value="PAP2"/>
    <property type="match status" value="1"/>
</dbReference>